<evidence type="ECO:0008006" key="4">
    <source>
        <dbReference type="Google" id="ProtNLM"/>
    </source>
</evidence>
<dbReference type="PANTHER" id="PTHR16166:SF93">
    <property type="entry name" value="INTERMEMBRANE LIPID TRANSFER PROTEIN VPS13"/>
    <property type="match status" value="1"/>
</dbReference>
<reference evidence="2" key="1">
    <citation type="submission" date="2021-12" db="EMBL/GenBank/DDBJ databases">
        <authorList>
            <person name="King R."/>
        </authorList>
    </citation>
    <scope>NUCLEOTIDE SEQUENCE</scope>
</reference>
<dbReference type="Proteomes" id="UP001154078">
    <property type="component" value="Chromosome 6"/>
</dbReference>
<gene>
    <name evidence="2" type="ORF">MELIAE_LOCUS9695</name>
</gene>
<dbReference type="GO" id="GO:0006623">
    <property type="term" value="P:protein targeting to vacuole"/>
    <property type="evidence" value="ECO:0007669"/>
    <property type="project" value="TreeGrafter"/>
</dbReference>
<evidence type="ECO:0000313" key="2">
    <source>
        <dbReference type="EMBL" id="CAH0559656.1"/>
    </source>
</evidence>
<protein>
    <recommendedName>
        <fullName evidence="4">Vacuolar protein sorting-associated protein 13 second N-terminal domain-containing protein</fullName>
    </recommendedName>
</protein>
<dbReference type="InterPro" id="IPR026847">
    <property type="entry name" value="VPS13"/>
</dbReference>
<keyword evidence="3" id="KW-1185">Reference proteome</keyword>
<dbReference type="OrthoDB" id="428159at2759"/>
<accession>A0A9P0B836</accession>
<dbReference type="GO" id="GO:0045053">
    <property type="term" value="P:protein retention in Golgi apparatus"/>
    <property type="evidence" value="ECO:0007669"/>
    <property type="project" value="TreeGrafter"/>
</dbReference>
<dbReference type="EMBL" id="OV121137">
    <property type="protein sequence ID" value="CAH0559656.1"/>
    <property type="molecule type" value="Genomic_DNA"/>
</dbReference>
<dbReference type="AlphaFoldDB" id="A0A9P0B836"/>
<comment type="similarity">
    <text evidence="1">Belongs to the VPS13 family.</text>
</comment>
<sequence>MDYIIQDLNAYISKDQYKSFLVVSNSLERMNTSWQFLSLRPKEKILENKRKWWKYAYLALLEQRVKPYSWSRIKKVRKNFKQYVETYKNIVLKPNNTEPNNVTNTFKASIKIEGLIMEGANAEELLSPIVSSEHLSDSPAYFFKAELEKMPENSLSPYKLGVVMDSVEILYNKQSLTEITKFFDLQIDTPTFLYNFVETRPSKIENFCRNKLEERWDLSLNIKVPYVVIPESGCFLK</sequence>
<evidence type="ECO:0000313" key="3">
    <source>
        <dbReference type="Proteomes" id="UP001154078"/>
    </source>
</evidence>
<organism evidence="2 3">
    <name type="scientific">Brassicogethes aeneus</name>
    <name type="common">Rape pollen beetle</name>
    <name type="synonym">Meligethes aeneus</name>
    <dbReference type="NCBI Taxonomy" id="1431903"/>
    <lineage>
        <taxon>Eukaryota</taxon>
        <taxon>Metazoa</taxon>
        <taxon>Ecdysozoa</taxon>
        <taxon>Arthropoda</taxon>
        <taxon>Hexapoda</taxon>
        <taxon>Insecta</taxon>
        <taxon>Pterygota</taxon>
        <taxon>Neoptera</taxon>
        <taxon>Endopterygota</taxon>
        <taxon>Coleoptera</taxon>
        <taxon>Polyphaga</taxon>
        <taxon>Cucujiformia</taxon>
        <taxon>Nitidulidae</taxon>
        <taxon>Meligethinae</taxon>
        <taxon>Brassicogethes</taxon>
    </lineage>
</organism>
<dbReference type="PANTHER" id="PTHR16166">
    <property type="entry name" value="VACUOLAR PROTEIN SORTING-ASSOCIATED PROTEIN VPS13"/>
    <property type="match status" value="1"/>
</dbReference>
<name>A0A9P0B836_BRAAE</name>
<evidence type="ECO:0000256" key="1">
    <source>
        <dbReference type="ARBA" id="ARBA00006545"/>
    </source>
</evidence>
<proteinExistence type="inferred from homology"/>